<dbReference type="PANTHER" id="PTHR13177">
    <property type="entry name" value="DEATH-ASSOCIATED PROTEIN 1"/>
    <property type="match status" value="1"/>
</dbReference>
<feature type="compositionally biased region" description="Polar residues" evidence="3">
    <location>
        <begin position="59"/>
        <end position="69"/>
    </location>
</feature>
<dbReference type="OMA" id="MTHQRTC"/>
<accession>A0A4X2L0K7</accession>
<dbReference type="GO" id="GO:0006417">
    <property type="term" value="P:regulation of translation"/>
    <property type="evidence" value="ECO:0007669"/>
    <property type="project" value="UniProtKB-KW"/>
</dbReference>
<dbReference type="Proteomes" id="UP000314987">
    <property type="component" value="Unassembled WGS sequence"/>
</dbReference>
<evidence type="ECO:0000256" key="3">
    <source>
        <dbReference type="SAM" id="MobiDB-lite"/>
    </source>
</evidence>
<dbReference type="STRING" id="29139.ENSVURP00010015155"/>
<evidence type="ECO:0000313" key="4">
    <source>
        <dbReference type="Ensembl" id="ENSVURP00010015155.1"/>
    </source>
</evidence>
<dbReference type="Pfam" id="PF15228">
    <property type="entry name" value="DAP"/>
    <property type="match status" value="1"/>
</dbReference>
<dbReference type="InterPro" id="IPR024130">
    <property type="entry name" value="DAP1/DAPL1"/>
</dbReference>
<dbReference type="GO" id="GO:0010507">
    <property type="term" value="P:negative regulation of autophagy"/>
    <property type="evidence" value="ECO:0007669"/>
    <property type="project" value="TreeGrafter"/>
</dbReference>
<sequence>MCLGSFIETGHLGPSTTPTKPTVHISGVIARGDKDSPSAAAQMTHQRTCPSMEKHPSHRTTQQIQQPPK</sequence>
<dbReference type="GO" id="GO:0097190">
    <property type="term" value="P:apoptotic signaling pathway"/>
    <property type="evidence" value="ECO:0007669"/>
    <property type="project" value="TreeGrafter"/>
</dbReference>
<protein>
    <submittedName>
        <fullName evidence="4">Uncharacterized protein</fullName>
    </submittedName>
</protein>
<proteinExistence type="inferred from homology"/>
<dbReference type="PANTHER" id="PTHR13177:SF3">
    <property type="entry name" value="DEATH-ASSOCIATED PROTEIN 1"/>
    <property type="match status" value="1"/>
</dbReference>
<reference evidence="4" key="3">
    <citation type="submission" date="2025-09" db="UniProtKB">
        <authorList>
            <consortium name="Ensembl"/>
        </authorList>
    </citation>
    <scope>IDENTIFICATION</scope>
</reference>
<dbReference type="Ensembl" id="ENSVURT00010017222.1">
    <property type="protein sequence ID" value="ENSVURP00010015155.1"/>
    <property type="gene ID" value="ENSVURG00010011597.1"/>
</dbReference>
<evidence type="ECO:0000256" key="2">
    <source>
        <dbReference type="ARBA" id="ARBA00038025"/>
    </source>
</evidence>
<reference evidence="5" key="1">
    <citation type="submission" date="2018-12" db="EMBL/GenBank/DDBJ databases">
        <authorList>
            <person name="Yazar S."/>
        </authorList>
    </citation>
    <scope>NUCLEOTIDE SEQUENCE [LARGE SCALE GENOMIC DNA]</scope>
</reference>
<keyword evidence="5" id="KW-1185">Reference proteome</keyword>
<dbReference type="GO" id="GO:0034198">
    <property type="term" value="P:cellular response to amino acid starvation"/>
    <property type="evidence" value="ECO:0007669"/>
    <property type="project" value="TreeGrafter"/>
</dbReference>
<evidence type="ECO:0000313" key="5">
    <source>
        <dbReference type="Proteomes" id="UP000314987"/>
    </source>
</evidence>
<name>A0A4X2L0K7_VOMUR</name>
<organism evidence="4 5">
    <name type="scientific">Vombatus ursinus</name>
    <name type="common">Common wombat</name>
    <dbReference type="NCBI Taxonomy" id="29139"/>
    <lineage>
        <taxon>Eukaryota</taxon>
        <taxon>Metazoa</taxon>
        <taxon>Chordata</taxon>
        <taxon>Craniata</taxon>
        <taxon>Vertebrata</taxon>
        <taxon>Euteleostomi</taxon>
        <taxon>Mammalia</taxon>
        <taxon>Metatheria</taxon>
        <taxon>Diprotodontia</taxon>
        <taxon>Vombatidae</taxon>
        <taxon>Vombatus</taxon>
    </lineage>
</organism>
<reference evidence="4" key="2">
    <citation type="submission" date="2025-08" db="UniProtKB">
        <authorList>
            <consortium name="Ensembl"/>
        </authorList>
    </citation>
    <scope>IDENTIFICATION</scope>
</reference>
<comment type="similarity">
    <text evidence="2">Belongs to the DAP-DAPL1 family.</text>
</comment>
<keyword evidence="1" id="KW-0810">Translation regulation</keyword>
<dbReference type="GO" id="GO:0070513">
    <property type="term" value="F:death domain binding"/>
    <property type="evidence" value="ECO:0007669"/>
    <property type="project" value="TreeGrafter"/>
</dbReference>
<dbReference type="GeneTree" id="ENSGT01010000227169"/>
<feature type="compositionally biased region" description="Polar residues" evidence="3">
    <location>
        <begin position="39"/>
        <end position="49"/>
    </location>
</feature>
<dbReference type="AlphaFoldDB" id="A0A4X2L0K7"/>
<feature type="region of interest" description="Disordered" evidence="3">
    <location>
        <begin position="1"/>
        <end position="69"/>
    </location>
</feature>
<evidence type="ECO:0000256" key="1">
    <source>
        <dbReference type="ARBA" id="ARBA00022845"/>
    </source>
</evidence>